<feature type="transmembrane region" description="Helical" evidence="3">
    <location>
        <begin position="101"/>
        <end position="130"/>
    </location>
</feature>
<feature type="transmembrane region" description="Helical" evidence="3">
    <location>
        <begin position="377"/>
        <end position="397"/>
    </location>
</feature>
<protein>
    <recommendedName>
        <fullName evidence="4">Major facilitator superfamily (MFS) profile domain-containing protein</fullName>
    </recommendedName>
</protein>
<evidence type="ECO:0000259" key="4">
    <source>
        <dbReference type="PROSITE" id="PS50850"/>
    </source>
</evidence>
<dbReference type="RefSeq" id="XP_038057581.1">
    <property type="nucleotide sequence ID" value="XM_038201653.1"/>
</dbReference>
<feature type="transmembrane region" description="Helical" evidence="3">
    <location>
        <begin position="231"/>
        <end position="257"/>
    </location>
</feature>
<keyword evidence="3" id="KW-0812">Transmembrane</keyword>
<dbReference type="Pfam" id="PF07690">
    <property type="entry name" value="MFS_1"/>
    <property type="match status" value="1"/>
</dbReference>
<dbReference type="Proteomes" id="UP000887568">
    <property type="component" value="Unplaced"/>
</dbReference>
<dbReference type="InterPro" id="IPR011701">
    <property type="entry name" value="MFS"/>
</dbReference>
<evidence type="ECO:0000256" key="2">
    <source>
        <dbReference type="SAM" id="MobiDB-lite"/>
    </source>
</evidence>
<feature type="transmembrane region" description="Helical" evidence="3">
    <location>
        <begin position="263"/>
        <end position="282"/>
    </location>
</feature>
<dbReference type="PROSITE" id="PS50850">
    <property type="entry name" value="MFS"/>
    <property type="match status" value="1"/>
</dbReference>
<feature type="transmembrane region" description="Helical" evidence="3">
    <location>
        <begin position="409"/>
        <end position="428"/>
    </location>
</feature>
<dbReference type="InterPro" id="IPR036259">
    <property type="entry name" value="MFS_trans_sf"/>
</dbReference>
<accession>A0A914A2I5</accession>
<keyword evidence="3" id="KW-1133">Transmembrane helix</keyword>
<dbReference type="EnsemblMetazoa" id="XM_038201653.1">
    <property type="protein sequence ID" value="XP_038057581.1"/>
    <property type="gene ID" value="LOC119729130"/>
</dbReference>
<feature type="transmembrane region" description="Helical" evidence="3">
    <location>
        <begin position="192"/>
        <end position="211"/>
    </location>
</feature>
<comment type="subcellular location">
    <subcellularLocation>
        <location evidence="1">Membrane</location>
        <topology evidence="1">Multi-pass membrane protein</topology>
    </subcellularLocation>
</comment>
<evidence type="ECO:0000313" key="5">
    <source>
        <dbReference type="EnsemblMetazoa" id="XP_038057581.1"/>
    </source>
</evidence>
<feature type="transmembrane region" description="Helical" evidence="3">
    <location>
        <begin position="340"/>
        <end position="357"/>
    </location>
</feature>
<evidence type="ECO:0000256" key="3">
    <source>
        <dbReference type="SAM" id="Phobius"/>
    </source>
</evidence>
<dbReference type="SUPFAM" id="SSF103473">
    <property type="entry name" value="MFS general substrate transporter"/>
    <property type="match status" value="1"/>
</dbReference>
<sequence length="558" mass="61147">MCAPSPKRLVDSTGPPATSPPSETGEENGSAPLPSSPEYGSLYTDGNTSLPQMDPVSTHHLLQVRDYQNNNCLDSDFHHKTRVGKLRDAKSKFLSCLRQKFGVILTGAVFVLFFNIIGWMGCYSVLFVSLQDEFRSSATETGWVGSLAYIINCVCTPFGDFLLRRFSSRVICVVGILCCFVSLISSSLMPQLFYLFLTFGLLYGLGSGLVLKSMLDLLLNRFPDNCGRVSFLVFTGSTLGNFAWTPITTIFIDLWGWRNCLRVTGAIMLLVCIPATFLMGVLTTPSHPDDAKSSQDAKKPDDAMPDTASDKKKAKKIRDKKEEIKWEGPKQKRMVWMPEAWLFGLANLVPFISMGFYNVNLVSYAISLSYTSNQGSTLVTIAAAAEAGFKLVFAIFVDKLPFRKVHLMTTLSVVSTLVTLTCAFVPSFPILCVIGVGIGCVRATMNALPFLLGMEIFGVRKTSGSTTLVLFAEGLGTITSAFIIGGTYDAFGTYDVAIYICTGCFLLTALLYFLIPLISKLHKVIGVKVRIDEVTGVAEIVPVVEDEEFMIEEFVTVL</sequence>
<feature type="transmembrane region" description="Helical" evidence="3">
    <location>
        <begin position="496"/>
        <end position="515"/>
    </location>
</feature>
<feature type="transmembrane region" description="Helical" evidence="3">
    <location>
        <begin position="170"/>
        <end position="186"/>
    </location>
</feature>
<proteinExistence type="predicted"/>
<dbReference type="InterPro" id="IPR050327">
    <property type="entry name" value="Proton-linked_MCT"/>
</dbReference>
<reference evidence="5" key="1">
    <citation type="submission" date="2022-11" db="UniProtKB">
        <authorList>
            <consortium name="EnsemblMetazoa"/>
        </authorList>
    </citation>
    <scope>IDENTIFICATION</scope>
</reference>
<dbReference type="GO" id="GO:0008028">
    <property type="term" value="F:monocarboxylic acid transmembrane transporter activity"/>
    <property type="evidence" value="ECO:0007669"/>
    <property type="project" value="TreeGrafter"/>
</dbReference>
<evidence type="ECO:0000313" key="6">
    <source>
        <dbReference type="Proteomes" id="UP000887568"/>
    </source>
</evidence>
<feature type="region of interest" description="Disordered" evidence="2">
    <location>
        <begin position="1"/>
        <end position="47"/>
    </location>
</feature>
<dbReference type="GO" id="GO:0016020">
    <property type="term" value="C:membrane"/>
    <property type="evidence" value="ECO:0007669"/>
    <property type="project" value="UniProtKB-SubCell"/>
</dbReference>
<feature type="transmembrane region" description="Helical" evidence="3">
    <location>
        <begin position="466"/>
        <end position="484"/>
    </location>
</feature>
<organism evidence="5 6">
    <name type="scientific">Patiria miniata</name>
    <name type="common">Bat star</name>
    <name type="synonym">Asterina miniata</name>
    <dbReference type="NCBI Taxonomy" id="46514"/>
    <lineage>
        <taxon>Eukaryota</taxon>
        <taxon>Metazoa</taxon>
        <taxon>Echinodermata</taxon>
        <taxon>Eleutherozoa</taxon>
        <taxon>Asterozoa</taxon>
        <taxon>Asteroidea</taxon>
        <taxon>Valvatacea</taxon>
        <taxon>Valvatida</taxon>
        <taxon>Asterinidae</taxon>
        <taxon>Patiria</taxon>
    </lineage>
</organism>
<evidence type="ECO:0000256" key="1">
    <source>
        <dbReference type="ARBA" id="ARBA00004141"/>
    </source>
</evidence>
<dbReference type="Gene3D" id="1.20.1250.20">
    <property type="entry name" value="MFS general substrate transporter like domains"/>
    <property type="match status" value="2"/>
</dbReference>
<dbReference type="OrthoDB" id="6509908at2759"/>
<feature type="domain" description="Major facilitator superfamily (MFS) profile" evidence="4">
    <location>
        <begin position="101"/>
        <end position="520"/>
    </location>
</feature>
<dbReference type="GeneID" id="119729130"/>
<dbReference type="AlphaFoldDB" id="A0A914A2I5"/>
<keyword evidence="3" id="KW-0472">Membrane</keyword>
<feature type="region of interest" description="Disordered" evidence="2">
    <location>
        <begin position="287"/>
        <end position="322"/>
    </location>
</feature>
<dbReference type="PANTHER" id="PTHR11360:SF172">
    <property type="entry name" value="MAJOR FACILITATOR SUPERFAMILY (MFS) PROFILE DOMAIN-CONTAINING PROTEIN"/>
    <property type="match status" value="1"/>
</dbReference>
<keyword evidence="6" id="KW-1185">Reference proteome</keyword>
<dbReference type="PANTHER" id="PTHR11360">
    <property type="entry name" value="MONOCARBOXYLATE TRANSPORTER"/>
    <property type="match status" value="1"/>
</dbReference>
<dbReference type="InterPro" id="IPR020846">
    <property type="entry name" value="MFS_dom"/>
</dbReference>
<feature type="compositionally biased region" description="Basic and acidic residues" evidence="2">
    <location>
        <begin position="287"/>
        <end position="302"/>
    </location>
</feature>
<name>A0A914A2I5_PATMI</name>